<keyword evidence="3" id="KW-1185">Reference proteome</keyword>
<evidence type="ECO:0000313" key="3">
    <source>
        <dbReference type="Proteomes" id="UP000008206"/>
    </source>
</evidence>
<keyword evidence="1" id="KW-0472">Membrane</keyword>
<dbReference type="KEGG" id="cyj:Cyan7822_1214"/>
<feature type="transmembrane region" description="Helical" evidence="1">
    <location>
        <begin position="12"/>
        <end position="32"/>
    </location>
</feature>
<dbReference type="eggNOG" id="COG2948">
    <property type="taxonomic scope" value="Bacteria"/>
</dbReference>
<accession>E0UGL0</accession>
<dbReference type="RefSeq" id="WP_013321326.1">
    <property type="nucleotide sequence ID" value="NC_014501.1"/>
</dbReference>
<keyword evidence="1" id="KW-0812">Transmembrane</keyword>
<name>E0UGL0_GLOV7</name>
<evidence type="ECO:0000313" key="2">
    <source>
        <dbReference type="EMBL" id="ADN13219.1"/>
    </source>
</evidence>
<dbReference type="HOGENOM" id="CLU_069770_0_0_3"/>
<keyword evidence="1" id="KW-1133">Transmembrane helix</keyword>
<protein>
    <submittedName>
        <fullName evidence="2">Uncharacterized protein</fullName>
    </submittedName>
</protein>
<organism evidence="2 3">
    <name type="scientific">Gloeothece verrucosa (strain PCC 7822)</name>
    <name type="common">Cyanothece sp. (strain PCC 7822)</name>
    <dbReference type="NCBI Taxonomy" id="497965"/>
    <lineage>
        <taxon>Bacteria</taxon>
        <taxon>Bacillati</taxon>
        <taxon>Cyanobacteriota</taxon>
        <taxon>Cyanophyceae</taxon>
        <taxon>Oscillatoriophycideae</taxon>
        <taxon>Chroococcales</taxon>
        <taxon>Aphanothecaceae</taxon>
        <taxon>Gloeothece</taxon>
        <taxon>Gloeothece verrucosa</taxon>
    </lineage>
</organism>
<dbReference type="OrthoDB" id="9767597at2"/>
<gene>
    <name evidence="2" type="ordered locus">Cyan7822_1214</name>
</gene>
<dbReference type="AlphaFoldDB" id="E0UGL0"/>
<sequence>MSEVKYNAPITLSTLMVIGVSVITFTSIGSIASSRAQALSSPQPLAKTSNNLILPAGTQIPVKYDQSEKILLTKEDTMALTLKVATNITYADGTIIIPNGSEIVGEIKPSGKGSQFFSQKIFIKSPNQTHLQTSLDAISQIITKIETLIKGVDTEQILKGATLGNKAENLIASFKNYNRHRRRTVNSSELEALAGWFLSSETLELISINPEKDLNLTLRSELVLK</sequence>
<dbReference type="Proteomes" id="UP000008206">
    <property type="component" value="Chromosome"/>
</dbReference>
<dbReference type="EMBL" id="CP002198">
    <property type="protein sequence ID" value="ADN13219.1"/>
    <property type="molecule type" value="Genomic_DNA"/>
</dbReference>
<reference evidence="3" key="1">
    <citation type="journal article" date="2011" name="MBio">
        <title>Novel metabolic attributes of the genus Cyanothece, comprising a group of unicellular nitrogen-fixing Cyanobacteria.</title>
        <authorList>
            <person name="Bandyopadhyay A."/>
            <person name="Elvitigala T."/>
            <person name="Welsh E."/>
            <person name="Stockel J."/>
            <person name="Liberton M."/>
            <person name="Min H."/>
            <person name="Sherman L.A."/>
            <person name="Pakrasi H.B."/>
        </authorList>
    </citation>
    <scope>NUCLEOTIDE SEQUENCE [LARGE SCALE GENOMIC DNA]</scope>
    <source>
        <strain evidence="3">PCC 7822</strain>
    </source>
</reference>
<evidence type="ECO:0000256" key="1">
    <source>
        <dbReference type="SAM" id="Phobius"/>
    </source>
</evidence>
<dbReference type="STRING" id="497965.Cyan7822_1214"/>
<proteinExistence type="predicted"/>